<keyword evidence="1" id="KW-1133">Transmembrane helix</keyword>
<proteinExistence type="predicted"/>
<feature type="transmembrane region" description="Helical" evidence="1">
    <location>
        <begin position="159"/>
        <end position="178"/>
    </location>
</feature>
<keyword evidence="1" id="KW-0472">Membrane</keyword>
<dbReference type="AlphaFoldDB" id="A0A7Z1DRF0"/>
<feature type="transmembrane region" description="Helical" evidence="1">
    <location>
        <begin position="129"/>
        <end position="153"/>
    </location>
</feature>
<protein>
    <submittedName>
        <fullName evidence="2">Uncharacterized protein</fullName>
    </submittedName>
</protein>
<evidence type="ECO:0000313" key="2">
    <source>
        <dbReference type="EMBL" id="OZC34551.1"/>
    </source>
</evidence>
<sequence>MQARDAPFVAPLLLALASLRRKDILADIFEIQAFNFRESMKLAQRAVFLGLTVSALVQYVSMNRDVEELPTLPFIGVSFTTVDSLQIALMVLYVGAGLVACFSAHRALDVLRSIPDDNVAMVLARFPSVIATGLVYSLPLVGALIGSGILLGMNIFEGLSLSGFIGYSLIFAPFQLTLQMGGRIHKIQKG</sequence>
<feature type="transmembrane region" description="Helical" evidence="1">
    <location>
        <begin position="42"/>
        <end position="61"/>
    </location>
</feature>
<keyword evidence="1" id="KW-0812">Transmembrane</keyword>
<keyword evidence="3" id="KW-1185">Reference proteome</keyword>
<accession>A0A7Z1DRF0</accession>
<dbReference type="RefSeq" id="WP_094626166.1">
    <property type="nucleotide sequence ID" value="NZ_NEFY01000039.1"/>
</dbReference>
<name>A0A7Z1DRF0_9GAMM</name>
<evidence type="ECO:0000313" key="3">
    <source>
        <dbReference type="Proteomes" id="UP000216984"/>
    </source>
</evidence>
<organism evidence="2 3">
    <name type="scientific">Marinobacter vinifirmus</name>
    <dbReference type="NCBI Taxonomy" id="355591"/>
    <lineage>
        <taxon>Bacteria</taxon>
        <taxon>Pseudomonadati</taxon>
        <taxon>Pseudomonadota</taxon>
        <taxon>Gammaproteobacteria</taxon>
        <taxon>Pseudomonadales</taxon>
        <taxon>Marinobacteraceae</taxon>
        <taxon>Marinobacter</taxon>
    </lineage>
</organism>
<dbReference type="Proteomes" id="UP000216984">
    <property type="component" value="Unassembled WGS sequence"/>
</dbReference>
<comment type="caution">
    <text evidence="2">The sequence shown here is derived from an EMBL/GenBank/DDBJ whole genome shotgun (WGS) entry which is preliminary data.</text>
</comment>
<reference evidence="2 3" key="1">
    <citation type="submission" date="2017-06" db="EMBL/GenBank/DDBJ databases">
        <title>Draft genome sequence of the halophilic bacterium Marinobacter vinifirmus FB1.</title>
        <authorList>
            <person name="Stepanov V.G."/>
            <person name="Roberts D.J."/>
            <person name="Fox G.E."/>
        </authorList>
    </citation>
    <scope>NUCLEOTIDE SEQUENCE [LARGE SCALE GENOMIC DNA]</scope>
    <source>
        <strain evidence="2 3">FB1</strain>
    </source>
</reference>
<dbReference type="EMBL" id="NEFY01000039">
    <property type="protein sequence ID" value="OZC34551.1"/>
    <property type="molecule type" value="Genomic_DNA"/>
</dbReference>
<feature type="transmembrane region" description="Helical" evidence="1">
    <location>
        <begin position="87"/>
        <end position="108"/>
    </location>
</feature>
<gene>
    <name evidence="2" type="ORF">B9Q17_05920</name>
</gene>
<evidence type="ECO:0000256" key="1">
    <source>
        <dbReference type="SAM" id="Phobius"/>
    </source>
</evidence>